<accession>A0AC61RLD6</accession>
<dbReference type="EMBL" id="SRYB01000013">
    <property type="protein sequence ID" value="TGY78431.1"/>
    <property type="molecule type" value="Genomic_DNA"/>
</dbReference>
<organism evidence="1 2">
    <name type="scientific">Lepagella muris</name>
    <dbReference type="NCBI Taxonomy" id="3032870"/>
    <lineage>
        <taxon>Bacteria</taxon>
        <taxon>Pseudomonadati</taxon>
        <taxon>Bacteroidota</taxon>
        <taxon>Bacteroidia</taxon>
        <taxon>Bacteroidales</taxon>
        <taxon>Muribaculaceae</taxon>
        <taxon>Lepagella</taxon>
    </lineage>
</organism>
<evidence type="ECO:0000313" key="1">
    <source>
        <dbReference type="EMBL" id="TGY78431.1"/>
    </source>
</evidence>
<comment type="caution">
    <text evidence="1">The sequence shown here is derived from an EMBL/GenBank/DDBJ whole genome shotgun (WGS) entry which is preliminary data.</text>
</comment>
<name>A0AC61RLD6_9BACT</name>
<sequence length="265" mass="30515">MEQTKKLNLERPIIFFDLETTGTNVTHDRIVEMSYIKVYPDGTKEERTRRINPEMPIPAASTAIHHITDADVADEPTFRQIAKSLLTIFEGCDIAGYNSNKFDVPVLMEEFGRCGINFDISGRRFIDVQNIFHKMEQRTLVAAYKFYCGANLEDAHSALADTQATYEVLLGQLERYPELENNVEFLAKFSTIGKNLDLAARIVLDDNDVPVFNFGKHKGKAVKDVLRREPSFFDWVMQGDFPKNTKDVLMQLKYKYTQEQREKNK</sequence>
<gene>
    <name evidence="1" type="ORF">E5331_10065</name>
</gene>
<dbReference type="Proteomes" id="UP000306319">
    <property type="component" value="Unassembled WGS sequence"/>
</dbReference>
<keyword evidence="1" id="KW-0378">Hydrolase</keyword>
<evidence type="ECO:0000313" key="2">
    <source>
        <dbReference type="Proteomes" id="UP000306319"/>
    </source>
</evidence>
<keyword evidence="2" id="KW-1185">Reference proteome</keyword>
<reference evidence="1" key="1">
    <citation type="submission" date="2019-04" db="EMBL/GenBank/DDBJ databases">
        <title>Microbes associate with the intestines of laboratory mice.</title>
        <authorList>
            <person name="Navarre W."/>
            <person name="Wong E."/>
            <person name="Huang K."/>
            <person name="Tropini C."/>
            <person name="Ng K."/>
            <person name="Yu B."/>
        </authorList>
    </citation>
    <scope>NUCLEOTIDE SEQUENCE</scope>
    <source>
        <strain evidence="1">NM04_E33</strain>
    </source>
</reference>
<proteinExistence type="predicted"/>
<keyword evidence="1" id="KW-0540">Nuclease</keyword>
<keyword evidence="1" id="KW-0269">Exonuclease</keyword>
<protein>
    <submittedName>
        <fullName evidence="1">3'-5' exonuclease</fullName>
    </submittedName>
</protein>